<evidence type="ECO:0000259" key="1">
    <source>
        <dbReference type="PROSITE" id="PS50851"/>
    </source>
</evidence>
<proteinExistence type="predicted"/>
<dbReference type="AlphaFoldDB" id="A0A1F6VJC0"/>
<dbReference type="Gene3D" id="2.40.50.180">
    <property type="entry name" value="CheA-289, Domain 4"/>
    <property type="match status" value="1"/>
</dbReference>
<protein>
    <recommendedName>
        <fullName evidence="1">CheW-like domain-containing protein</fullName>
    </recommendedName>
</protein>
<comment type="caution">
    <text evidence="2">The sequence shown here is derived from an EMBL/GenBank/DDBJ whole genome shotgun (WGS) entry which is preliminary data.</text>
</comment>
<dbReference type="Gene3D" id="2.30.30.40">
    <property type="entry name" value="SH3 Domains"/>
    <property type="match status" value="1"/>
</dbReference>
<evidence type="ECO:0000313" key="3">
    <source>
        <dbReference type="Proteomes" id="UP000179076"/>
    </source>
</evidence>
<dbReference type="EMBL" id="MFSP01000015">
    <property type="protein sequence ID" value="OGI69712.1"/>
    <property type="molecule type" value="Genomic_DNA"/>
</dbReference>
<dbReference type="SUPFAM" id="SSF50341">
    <property type="entry name" value="CheW-like"/>
    <property type="match status" value="1"/>
</dbReference>
<gene>
    <name evidence="2" type="ORF">A2W18_12805</name>
</gene>
<accession>A0A1F6VJC0</accession>
<dbReference type="InterPro" id="IPR002545">
    <property type="entry name" value="CheW-lke_dom"/>
</dbReference>
<dbReference type="SMART" id="SM00260">
    <property type="entry name" value="CheW"/>
    <property type="match status" value="1"/>
</dbReference>
<dbReference type="Proteomes" id="UP000179076">
    <property type="component" value="Unassembled WGS sequence"/>
</dbReference>
<dbReference type="GO" id="GO:0006935">
    <property type="term" value="P:chemotaxis"/>
    <property type="evidence" value="ECO:0007669"/>
    <property type="project" value="InterPro"/>
</dbReference>
<evidence type="ECO:0000313" key="2">
    <source>
        <dbReference type="EMBL" id="OGI69712.1"/>
    </source>
</evidence>
<organism evidence="2 3">
    <name type="scientific">Candidatus Muproteobacteria bacterium RBG_16_60_9</name>
    <dbReference type="NCBI Taxonomy" id="1817755"/>
    <lineage>
        <taxon>Bacteria</taxon>
        <taxon>Pseudomonadati</taxon>
        <taxon>Pseudomonadota</taxon>
        <taxon>Candidatus Muproteobacteria</taxon>
    </lineage>
</organism>
<sequence length="216" mass="22343">MSTPTHSARANNFAQGATGLAAVVESVAKLNALLGSETIVVDNSSNSGADDADARRPIVQRMGLRIGDLGLLFAVNAGREVVAPPAVSRIPNTAPWLRGLANVRGTLVPVIDAAAALGIARTVGMPPYLLIFGQGEGAIGLTIDGLPRLLEIDAAKVLADPPTVPSPLAAGIRAAYAHHGQIWFDIDLDAWFDTLAREVGPLAGARSATDKPTTFN</sequence>
<dbReference type="InterPro" id="IPR036061">
    <property type="entry name" value="CheW-like_dom_sf"/>
</dbReference>
<feature type="domain" description="CheW-like" evidence="1">
    <location>
        <begin position="58"/>
        <end position="197"/>
    </location>
</feature>
<reference evidence="2 3" key="1">
    <citation type="journal article" date="2016" name="Nat. Commun.">
        <title>Thousands of microbial genomes shed light on interconnected biogeochemical processes in an aquifer system.</title>
        <authorList>
            <person name="Anantharaman K."/>
            <person name="Brown C.T."/>
            <person name="Hug L.A."/>
            <person name="Sharon I."/>
            <person name="Castelle C.J."/>
            <person name="Probst A.J."/>
            <person name="Thomas B.C."/>
            <person name="Singh A."/>
            <person name="Wilkins M.J."/>
            <person name="Karaoz U."/>
            <person name="Brodie E.L."/>
            <person name="Williams K.H."/>
            <person name="Hubbard S.S."/>
            <person name="Banfield J.F."/>
        </authorList>
    </citation>
    <scope>NUCLEOTIDE SEQUENCE [LARGE SCALE GENOMIC DNA]</scope>
</reference>
<dbReference type="PROSITE" id="PS50851">
    <property type="entry name" value="CHEW"/>
    <property type="match status" value="1"/>
</dbReference>
<name>A0A1F6VJC0_9PROT</name>
<dbReference type="GO" id="GO:0007165">
    <property type="term" value="P:signal transduction"/>
    <property type="evidence" value="ECO:0007669"/>
    <property type="project" value="InterPro"/>
</dbReference>
<dbReference type="Pfam" id="PF01584">
    <property type="entry name" value="CheW"/>
    <property type="match status" value="1"/>
</dbReference>